<reference evidence="1 2" key="1">
    <citation type="submission" date="2015-09" db="EMBL/GenBank/DDBJ databases">
        <authorList>
            <person name="Jackson K.R."/>
            <person name="Lunt B.L."/>
            <person name="Fisher J.N.B."/>
            <person name="Gardner A.V."/>
            <person name="Bailey M.E."/>
            <person name="Deus L.M."/>
            <person name="Earl A.S."/>
            <person name="Gibby P.D."/>
            <person name="Hartmann K.A."/>
            <person name="Liu J.E."/>
            <person name="Manci A.M."/>
            <person name="Nielsen D.A."/>
            <person name="Solomon M.B."/>
            <person name="Breakwell D.P."/>
            <person name="Burnett S.H."/>
            <person name="Grose J.H."/>
        </authorList>
    </citation>
    <scope>NUCLEOTIDE SEQUENCE [LARGE SCALE GENOMIC DNA]</scope>
    <source>
        <strain evidence="1 2">CECT 7799</strain>
    </source>
</reference>
<dbReference type="OrthoDB" id="7773807at2"/>
<dbReference type="AlphaFoldDB" id="A0A0M7BBD0"/>
<dbReference type="RefSeq" id="WP_055663352.1">
    <property type="nucleotide sequence ID" value="NZ_CYPR01000110.1"/>
</dbReference>
<dbReference type="EMBL" id="CYPR01000110">
    <property type="protein sequence ID" value="CUH39114.1"/>
    <property type="molecule type" value="Genomic_DNA"/>
</dbReference>
<sequence length="136" mass="13760">MGHTGRIATLIAAGFLAGCGGGEARDAARQETVAQAPLIDQIVSLTAAPTPGGVIVTATGLPPTQGYWDATLVPVEAGPGTLIMDFQIAPPVTPKPSGTQPSREVLAGGFVSMQDLGGATTIVVRAARNQQSVTRQ</sequence>
<dbReference type="STRING" id="313367.JSE7799_01835"/>
<evidence type="ECO:0000313" key="1">
    <source>
        <dbReference type="EMBL" id="CUH39114.1"/>
    </source>
</evidence>
<dbReference type="PROSITE" id="PS51257">
    <property type="entry name" value="PROKAR_LIPOPROTEIN"/>
    <property type="match status" value="1"/>
</dbReference>
<name>A0A0M7BBD0_9RHOB</name>
<dbReference type="Proteomes" id="UP000049455">
    <property type="component" value="Unassembled WGS sequence"/>
</dbReference>
<organism evidence="1 2">
    <name type="scientific">Jannaschia seosinensis</name>
    <dbReference type="NCBI Taxonomy" id="313367"/>
    <lineage>
        <taxon>Bacteria</taxon>
        <taxon>Pseudomonadati</taxon>
        <taxon>Pseudomonadota</taxon>
        <taxon>Alphaproteobacteria</taxon>
        <taxon>Rhodobacterales</taxon>
        <taxon>Roseobacteraceae</taxon>
        <taxon>Jannaschia</taxon>
    </lineage>
</organism>
<keyword evidence="2" id="KW-1185">Reference proteome</keyword>
<gene>
    <name evidence="1" type="ORF">JSE7799_01835</name>
</gene>
<proteinExistence type="predicted"/>
<accession>A0A0M7BBD0</accession>
<evidence type="ECO:0000313" key="2">
    <source>
        <dbReference type="Proteomes" id="UP000049455"/>
    </source>
</evidence>
<protein>
    <submittedName>
        <fullName evidence="1">Uncharacterized protein</fullName>
    </submittedName>
</protein>